<dbReference type="InterPro" id="IPR052698">
    <property type="entry name" value="MoCofactor_Util/Proc"/>
</dbReference>
<dbReference type="PANTHER" id="PTHR30388">
    <property type="entry name" value="ALDEHYDE OXIDOREDUCTASE MOLYBDENUM COFACTOR ASSEMBLY PROTEIN"/>
    <property type="match status" value="1"/>
</dbReference>
<reference evidence="3 4" key="1">
    <citation type="submission" date="2023-07" db="EMBL/GenBank/DDBJ databases">
        <title>Sequencing the genomes of 1000 actinobacteria strains.</title>
        <authorList>
            <person name="Klenk H.-P."/>
        </authorList>
    </citation>
    <scope>NUCLEOTIDE SEQUENCE [LARGE SCALE GENOMIC DNA]</scope>
    <source>
        <strain evidence="3 4">DSM 44709</strain>
    </source>
</reference>
<dbReference type="EMBL" id="JAUSUZ010000001">
    <property type="protein sequence ID" value="MDQ0364220.1"/>
    <property type="molecule type" value="Genomic_DNA"/>
</dbReference>
<dbReference type="AlphaFoldDB" id="A0AAE3VV49"/>
<gene>
    <name evidence="3" type="ORF">J2S42_000889</name>
</gene>
<name>A0AAE3VV49_9ACTN</name>
<feature type="domain" description="XdhC Rossmann" evidence="2">
    <location>
        <begin position="15"/>
        <end position="115"/>
    </location>
</feature>
<sequence length="157" mass="16134">MLTEVWPFVIRARAAGRPVVLARAWPEEWLAAHPPSDADAVVAITHDPRIDDRALRAALPGPAGYVGALGSRATHAQRLGRLSGIPGLGRLRGPAGLDLGATSIAETALSVLAEIVAAAHDRTGGPLATSTSPIQGVRSPVPATTPPAEPVPMTCAR</sequence>
<dbReference type="PANTHER" id="PTHR30388:SF4">
    <property type="entry name" value="MOLYBDENUM COFACTOR INSERTION CHAPERONE PAOD"/>
    <property type="match status" value="1"/>
</dbReference>
<organism evidence="3 4">
    <name type="scientific">Catenuloplanes indicus</name>
    <dbReference type="NCBI Taxonomy" id="137267"/>
    <lineage>
        <taxon>Bacteria</taxon>
        <taxon>Bacillati</taxon>
        <taxon>Actinomycetota</taxon>
        <taxon>Actinomycetes</taxon>
        <taxon>Micromonosporales</taxon>
        <taxon>Micromonosporaceae</taxon>
        <taxon>Catenuloplanes</taxon>
    </lineage>
</organism>
<keyword evidence="4" id="KW-1185">Reference proteome</keyword>
<evidence type="ECO:0000313" key="4">
    <source>
        <dbReference type="Proteomes" id="UP001240236"/>
    </source>
</evidence>
<proteinExistence type="predicted"/>
<feature type="region of interest" description="Disordered" evidence="1">
    <location>
        <begin position="123"/>
        <end position="157"/>
    </location>
</feature>
<accession>A0AAE3VV49</accession>
<dbReference type="RefSeq" id="WP_307235456.1">
    <property type="nucleotide sequence ID" value="NZ_JAUSUZ010000001.1"/>
</dbReference>
<dbReference type="InterPro" id="IPR027051">
    <property type="entry name" value="XdhC_Rossmann_dom"/>
</dbReference>
<dbReference type="Gene3D" id="3.40.50.720">
    <property type="entry name" value="NAD(P)-binding Rossmann-like Domain"/>
    <property type="match status" value="1"/>
</dbReference>
<evidence type="ECO:0000313" key="3">
    <source>
        <dbReference type="EMBL" id="MDQ0364220.1"/>
    </source>
</evidence>
<evidence type="ECO:0000259" key="2">
    <source>
        <dbReference type="Pfam" id="PF13478"/>
    </source>
</evidence>
<dbReference type="Pfam" id="PF13478">
    <property type="entry name" value="XdhC_C"/>
    <property type="match status" value="1"/>
</dbReference>
<protein>
    <submittedName>
        <fullName evidence="3">Xanthine/CO dehydrogenase XdhC/CoxF family maturation factor</fullName>
    </submittedName>
</protein>
<dbReference type="Proteomes" id="UP001240236">
    <property type="component" value="Unassembled WGS sequence"/>
</dbReference>
<evidence type="ECO:0000256" key="1">
    <source>
        <dbReference type="SAM" id="MobiDB-lite"/>
    </source>
</evidence>
<comment type="caution">
    <text evidence="3">The sequence shown here is derived from an EMBL/GenBank/DDBJ whole genome shotgun (WGS) entry which is preliminary data.</text>
</comment>